<dbReference type="STRING" id="1005048.CFU_3372"/>
<evidence type="ECO:0000313" key="1">
    <source>
        <dbReference type="EMBL" id="AEK63196.1"/>
    </source>
</evidence>
<keyword evidence="2" id="KW-1185">Reference proteome</keyword>
<reference evidence="1 2" key="1">
    <citation type="journal article" date="2004" name="Environ. Microbiol.">
        <title>Phylogeny-function analysis of (meta)genomic libraries: screening for expression of ribosomal RNA genes by large-insert library fluorescent in situ hybridization (LIL-FISH).</title>
        <authorList>
            <person name="Leveau J.H."/>
            <person name="Gerards S."/>
            <person name="de Boer W."/>
            <person name="van Veen J.A."/>
        </authorList>
    </citation>
    <scope>NUCLEOTIDE SEQUENCE [LARGE SCALE GENOMIC DNA]</scope>
    <source>
        <strain evidence="1 2">Ter331</strain>
    </source>
</reference>
<reference evidence="1 2" key="5">
    <citation type="journal article" date="2011" name="ISME J.">
        <title>Dual transcriptional profiling of a bacterial/fungal confrontation: Collimonas fungivorans versus Aspergillus niger.</title>
        <authorList>
            <person name="Mela F."/>
            <person name="Fritsche K."/>
            <person name="de Boer W."/>
            <person name="van Veen J.A."/>
            <person name="de Graaff L.H."/>
            <person name="van den Berg M."/>
            <person name="Leveau J.H."/>
        </authorList>
    </citation>
    <scope>NUCLEOTIDE SEQUENCE [LARGE SCALE GENOMIC DNA]</scope>
    <source>
        <strain evidence="1 2">Ter331</strain>
    </source>
</reference>
<dbReference type="EMBL" id="CP002745">
    <property type="protein sequence ID" value="AEK63196.1"/>
    <property type="molecule type" value="Genomic_DNA"/>
</dbReference>
<reference evidence="2" key="6">
    <citation type="submission" date="2011-05" db="EMBL/GenBank/DDBJ databases">
        <title>Complete sequence of Collimonas fungivorans Ter331.</title>
        <authorList>
            <person name="Leveau J.H."/>
        </authorList>
    </citation>
    <scope>NUCLEOTIDE SEQUENCE [LARGE SCALE GENOMIC DNA]</scope>
    <source>
        <strain evidence="2">Ter331</strain>
    </source>
</reference>
<dbReference type="KEGG" id="cfu:CFU_3372"/>
<accession>G0AAI2</accession>
<dbReference type="RefSeq" id="WP_014007348.1">
    <property type="nucleotide sequence ID" value="NC_015856.1"/>
</dbReference>
<name>G0AAI2_COLFT</name>
<dbReference type="HOGENOM" id="CLU_2933402_0_0_4"/>
<proteinExistence type="predicted"/>
<gene>
    <name evidence="1" type="ordered locus">CFU_3372</name>
</gene>
<reference evidence="1 2" key="2">
    <citation type="journal article" date="2006" name="J. Microbiol. Methods">
        <title>Genomic flank-sequencing of plasposon insertion sites for rapid identification of functional genes.</title>
        <authorList>
            <person name="Leveau J.H."/>
            <person name="Gerards S."/>
            <person name="Fritsche K."/>
            <person name="Zondag G."/>
            <person name="van Veen J.A."/>
        </authorList>
    </citation>
    <scope>NUCLEOTIDE SEQUENCE [LARGE SCALE GENOMIC DNA]</scope>
    <source>
        <strain evidence="1 2">Ter331</strain>
    </source>
</reference>
<organism evidence="1 2">
    <name type="scientific">Collimonas fungivorans (strain Ter331)</name>
    <dbReference type="NCBI Taxonomy" id="1005048"/>
    <lineage>
        <taxon>Bacteria</taxon>
        <taxon>Pseudomonadati</taxon>
        <taxon>Pseudomonadota</taxon>
        <taxon>Betaproteobacteria</taxon>
        <taxon>Burkholderiales</taxon>
        <taxon>Oxalobacteraceae</taxon>
        <taxon>Collimonas</taxon>
    </lineage>
</organism>
<evidence type="ECO:0000313" key="2">
    <source>
        <dbReference type="Proteomes" id="UP000008392"/>
    </source>
</evidence>
<protein>
    <submittedName>
        <fullName evidence="1">Uncharacterized protein</fullName>
    </submittedName>
</protein>
<dbReference type="Proteomes" id="UP000008392">
    <property type="component" value="Chromosome"/>
</dbReference>
<sequence>MQIKVDDAVKHHNYPIGTVKAILRNIANGQEFGIVELHGYPNGSLQSIPIAELTLDQANG</sequence>
<dbReference type="AlphaFoldDB" id="G0AAI2"/>
<reference evidence="1 2" key="3">
    <citation type="journal article" date="2008" name="FEMS Microbiol. Ecol.">
        <title>Identification and characterization of genes underlying chitinolysis in Collimonas fungivorans Ter331.</title>
        <authorList>
            <person name="Fritsche K."/>
            <person name="de Boer W."/>
            <person name="Gerards S."/>
            <person name="van den Berg M."/>
            <person name="van Veen J.A."/>
            <person name="Leveau J.H."/>
        </authorList>
    </citation>
    <scope>NUCLEOTIDE SEQUENCE [LARGE SCALE GENOMIC DNA]</scope>
    <source>
        <strain evidence="1 2">Ter331</strain>
    </source>
</reference>
<reference evidence="1 2" key="4">
    <citation type="journal article" date="2010" name="Environ. Microbiol.">
        <title>The bacterial genus Collimonas: mycophagy, weathering and other adaptive solutions to life in oligotrophic soil environments.</title>
        <authorList>
            <person name="Leveau J.H."/>
            <person name="Uroz S."/>
            <person name="de Boer W."/>
        </authorList>
    </citation>
    <scope>NUCLEOTIDE SEQUENCE [LARGE SCALE GENOMIC DNA]</scope>
    <source>
        <strain evidence="1 2">Ter331</strain>
    </source>
</reference>